<comment type="caution">
    <text evidence="2">The sequence shown here is derived from an EMBL/GenBank/DDBJ whole genome shotgun (WGS) entry which is preliminary data.</text>
</comment>
<dbReference type="Proteomes" id="UP001519460">
    <property type="component" value="Unassembled WGS sequence"/>
</dbReference>
<name>A0ABD0J8Z3_9CAEN</name>
<dbReference type="EMBL" id="JACVVK020000555">
    <property type="protein sequence ID" value="KAK7466561.1"/>
    <property type="molecule type" value="Genomic_DNA"/>
</dbReference>
<feature type="compositionally biased region" description="Polar residues" evidence="1">
    <location>
        <begin position="29"/>
        <end position="45"/>
    </location>
</feature>
<reference evidence="2 3" key="1">
    <citation type="journal article" date="2023" name="Sci. Data">
        <title>Genome assembly of the Korean intertidal mud-creeper Batillaria attramentaria.</title>
        <authorList>
            <person name="Patra A.K."/>
            <person name="Ho P.T."/>
            <person name="Jun S."/>
            <person name="Lee S.J."/>
            <person name="Kim Y."/>
            <person name="Won Y.J."/>
        </authorList>
    </citation>
    <scope>NUCLEOTIDE SEQUENCE [LARGE SCALE GENOMIC DNA]</scope>
    <source>
        <strain evidence="2">Wonlab-2016</strain>
    </source>
</reference>
<evidence type="ECO:0000313" key="3">
    <source>
        <dbReference type="Proteomes" id="UP001519460"/>
    </source>
</evidence>
<proteinExistence type="predicted"/>
<gene>
    <name evidence="2" type="ORF">BaRGS_00037345</name>
</gene>
<evidence type="ECO:0000256" key="1">
    <source>
        <dbReference type="SAM" id="MobiDB-lite"/>
    </source>
</evidence>
<organism evidence="2 3">
    <name type="scientific">Batillaria attramentaria</name>
    <dbReference type="NCBI Taxonomy" id="370345"/>
    <lineage>
        <taxon>Eukaryota</taxon>
        <taxon>Metazoa</taxon>
        <taxon>Spiralia</taxon>
        <taxon>Lophotrochozoa</taxon>
        <taxon>Mollusca</taxon>
        <taxon>Gastropoda</taxon>
        <taxon>Caenogastropoda</taxon>
        <taxon>Sorbeoconcha</taxon>
        <taxon>Cerithioidea</taxon>
        <taxon>Batillariidae</taxon>
        <taxon>Batillaria</taxon>
    </lineage>
</organism>
<protein>
    <submittedName>
        <fullName evidence="2">Uncharacterized protein</fullName>
    </submittedName>
</protein>
<evidence type="ECO:0000313" key="2">
    <source>
        <dbReference type="EMBL" id="KAK7466561.1"/>
    </source>
</evidence>
<dbReference type="AlphaFoldDB" id="A0ABD0J8Z3"/>
<accession>A0ABD0J8Z3</accession>
<sequence>MESCSNLSGPDFKTVEESSRLIQRRNKSEASLQTATPVTDTTQCANPVRMRSLHRHKHTSTFSRLSKRFAVQVIYQQTDDTHAD</sequence>
<keyword evidence="3" id="KW-1185">Reference proteome</keyword>
<feature type="region of interest" description="Disordered" evidence="1">
    <location>
        <begin position="1"/>
        <end position="46"/>
    </location>
</feature>